<reference evidence="14" key="1">
    <citation type="submission" date="2022-08" db="EMBL/GenBank/DDBJ databases">
        <authorList>
            <person name="Gutierrez-Valencia J."/>
        </authorList>
    </citation>
    <scope>NUCLEOTIDE SEQUENCE</scope>
</reference>
<dbReference type="PROSITE" id="PS51038">
    <property type="entry name" value="BAH"/>
    <property type="match status" value="1"/>
</dbReference>
<dbReference type="EC" id="2.1.1.37" evidence="10"/>
<name>A0AAV0KEJ1_9ROSI</name>
<evidence type="ECO:0000256" key="9">
    <source>
        <dbReference type="RuleBase" id="RU000416"/>
    </source>
</evidence>
<dbReference type="InterPro" id="IPR001025">
    <property type="entry name" value="BAH_dom"/>
</dbReference>
<dbReference type="GO" id="GO:0032259">
    <property type="term" value="P:methylation"/>
    <property type="evidence" value="ECO:0007669"/>
    <property type="project" value="UniProtKB-KW"/>
</dbReference>
<feature type="compositionally biased region" description="Low complexity" evidence="11">
    <location>
        <begin position="327"/>
        <end position="337"/>
    </location>
</feature>
<feature type="region of interest" description="Disordered" evidence="11">
    <location>
        <begin position="22"/>
        <end position="113"/>
    </location>
</feature>
<proteinExistence type="inferred from homology"/>
<evidence type="ECO:0000313" key="14">
    <source>
        <dbReference type="EMBL" id="CAI0419398.1"/>
    </source>
</evidence>
<gene>
    <name evidence="14" type="ORF">LITE_LOCUS17977</name>
</gene>
<comment type="similarity">
    <text evidence="8 9">Belongs to the class I-like SAM-binding methyltransferase superfamily. C5-methyltransferase family.</text>
</comment>
<dbReference type="InterPro" id="IPR001525">
    <property type="entry name" value="C5_MeTfrase"/>
</dbReference>
<sequence>MSNSNSNPLSIIIIEDGNACDALPLDVCPAPPNSSSAGRSPKLPYPAPEMQVQIPVDRSESGQSVPGPAQRQSPSSSTHSHGGSGNACQSGSAELDYRQVKTRSRASQMQMNGSGALVNAESAQLTAEGKDGGFLRRSPRLSSVTPQPQILPERSGRRGRDFPIDSEQGKSTRRSPRLGNSSPGITSRELEVAGGSGRMKSEGTGKRGGGNQRENLLPQRRSPRLGNVEIVSVPEVRKSRESGFPNGNNKRQFDGSAARRSPRFSPDIGLELMELPLLQVRHFDSLYFSTLSMCHSSGGRREEGAKELSIVRLSEKNQTGSEASQAGSSRPGIGIISSNGTMQMAPPCIHNRNGEAGTLNASCCGSVGGFDENNCSISPEYILLTESAVGNDMLGSVSKKTLDGKSLTRCPVHILPSNIAKDIDTVCSLGEMSHLLDKQISEKSLTLCTCSSHSAVVEQCKMNYAVVEFPDLFDELQAKNKSDNQLSLDKRKQPYVNNELKGQRGPCLIGDPIASDEAQKRWHWRYELKSKRSRDRRLKPDEDDEDQIIWNVECHYAQAEVDGCVFDLGDCANIRCMLQGQEGQMHIGKIVEFFRSTDEEDYFRVQWFYKAEDTIMKEQAASHDSKRVFYSTVMNDNPIDCISSKVNIMKISPKIGLKRQLCQKFDFYFDMEYCVEYSTFRALTSEKSSSKVLDSSAPSDLETTAATDGGISALPSNISGESVSKSGNCKRELVLLDLFSGCGGMSTGLCMGSKLSDVDLLMRWALDSNKYARESLKLNHPGTQVRGEPAEDFLALLKEWEKLCKKYMDTVPEKTHSRRTMASKAENWNDDRLNEADVAAGEFEVSKIVDICFGDPSSSGNHGLKLKVHWKGYSVNDDTWEPIESLSNCQDSIRDFVRNGRKSKILPLPGDVDVVCGGPPCQGISGYNRFRNFDSPLDDERNQQIGVFMDIVQFLKPNFVLMENVVDILRFDKASLARYALSRLVQMKYQARLGTVAAGCYGLPQFRLRVFLWGAHPCEKLPQFPLPTHDVVVRYWPPPEFERNTVAYDEDQPRPLEKALVLEDAISDLPAVSSNEHRDEMPYDKPPETEFQRFIRSPESEMIGHSKGGARIAKDVLYDHRPYSLSEEDYARVCQIPKKKGANFRDLPGVVVGADNVARRDQKIEQVILPSGKPLVPDFALKFSQGKSRRPYGRLWWDETVPTVVTYPDLHSQAVLHPDQDRVLTIRECARLQGFPDYYRFCGSVKARYRQIGNAVAVPVGRALGYAMGLAALGLGDDGPLMTLPKKFSHSTNLQLSEPEPEPELEPVEAVPIDWIS</sequence>
<evidence type="ECO:0000256" key="6">
    <source>
        <dbReference type="ARBA" id="ARBA00023242"/>
    </source>
</evidence>
<dbReference type="Pfam" id="PF01426">
    <property type="entry name" value="BAH"/>
    <property type="match status" value="1"/>
</dbReference>
<dbReference type="GO" id="GO:0044027">
    <property type="term" value="P:negative regulation of gene expression via chromosomal CpG island methylation"/>
    <property type="evidence" value="ECO:0007669"/>
    <property type="project" value="TreeGrafter"/>
</dbReference>
<comment type="catalytic activity">
    <reaction evidence="7 10">
        <text>a 2'-deoxycytidine in DNA + S-adenosyl-L-methionine = a 5-methyl-2'-deoxycytidine in DNA + S-adenosyl-L-homocysteine + H(+)</text>
        <dbReference type="Rhea" id="RHEA:13681"/>
        <dbReference type="Rhea" id="RHEA-COMP:11369"/>
        <dbReference type="Rhea" id="RHEA-COMP:11370"/>
        <dbReference type="ChEBI" id="CHEBI:15378"/>
        <dbReference type="ChEBI" id="CHEBI:57856"/>
        <dbReference type="ChEBI" id="CHEBI:59789"/>
        <dbReference type="ChEBI" id="CHEBI:85452"/>
        <dbReference type="ChEBI" id="CHEBI:85454"/>
        <dbReference type="EC" id="2.1.1.37"/>
    </reaction>
</comment>
<feature type="active site" evidence="8">
    <location>
        <position position="921"/>
    </location>
</feature>
<keyword evidence="5" id="KW-0238">DNA-binding</keyword>
<keyword evidence="4 8" id="KW-0949">S-adenosyl-L-methionine</keyword>
<dbReference type="PRINTS" id="PR00105">
    <property type="entry name" value="C5METTRFRASE"/>
</dbReference>
<feature type="region of interest" description="Disordered" evidence="11">
    <location>
        <begin position="314"/>
        <end position="337"/>
    </location>
</feature>
<evidence type="ECO:0000256" key="8">
    <source>
        <dbReference type="PROSITE-ProRule" id="PRU01016"/>
    </source>
</evidence>
<dbReference type="GO" id="GO:0005634">
    <property type="term" value="C:nucleus"/>
    <property type="evidence" value="ECO:0007669"/>
    <property type="project" value="UniProtKB-SubCell"/>
</dbReference>
<dbReference type="InterPro" id="IPR031303">
    <property type="entry name" value="C5_meth_CS"/>
</dbReference>
<dbReference type="GO" id="GO:0003886">
    <property type="term" value="F:DNA (cytosine-5-)-methyltransferase activity"/>
    <property type="evidence" value="ECO:0007669"/>
    <property type="project" value="UniProtKB-EC"/>
</dbReference>
<dbReference type="InterPro" id="IPR029063">
    <property type="entry name" value="SAM-dependent_MTases_sf"/>
</dbReference>
<accession>A0AAV0KEJ1</accession>
<dbReference type="PROSITE" id="PS00095">
    <property type="entry name" value="C5_MTASE_2"/>
    <property type="match status" value="1"/>
</dbReference>
<dbReference type="CDD" id="cd18635">
    <property type="entry name" value="CD_CMT3_like"/>
    <property type="match status" value="1"/>
</dbReference>
<comment type="caution">
    <text evidence="14">The sequence shown here is derived from an EMBL/GenBank/DDBJ whole genome shotgun (WGS) entry which is preliminary data.</text>
</comment>
<dbReference type="SUPFAM" id="SSF53335">
    <property type="entry name" value="S-adenosyl-L-methionine-dependent methyltransferases"/>
    <property type="match status" value="1"/>
</dbReference>
<dbReference type="PANTHER" id="PTHR10629">
    <property type="entry name" value="CYTOSINE-SPECIFIC METHYLTRANSFERASE"/>
    <property type="match status" value="1"/>
</dbReference>
<dbReference type="GO" id="GO:0003677">
    <property type="term" value="F:DNA binding"/>
    <property type="evidence" value="ECO:0007669"/>
    <property type="project" value="UniProtKB-KW"/>
</dbReference>
<feature type="compositionally biased region" description="Basic and acidic residues" evidence="11">
    <location>
        <begin position="154"/>
        <end position="170"/>
    </location>
</feature>
<dbReference type="SMART" id="SM00298">
    <property type="entry name" value="CHROMO"/>
    <property type="match status" value="1"/>
</dbReference>
<dbReference type="FunFam" id="3.90.120.10:FF:000003">
    <property type="entry name" value="DNA (cytosine-5)-methyltransferase 1"/>
    <property type="match status" value="1"/>
</dbReference>
<protein>
    <recommendedName>
        <fullName evidence="10">Cytosine-specific methyltransferase</fullName>
        <ecNumber evidence="10">2.1.1.37</ecNumber>
    </recommendedName>
</protein>
<dbReference type="PANTHER" id="PTHR10629:SF34">
    <property type="entry name" value="DNA (CYTOSINE-5)-METHYLTRANSFERASE CMT2"/>
    <property type="match status" value="1"/>
</dbReference>
<dbReference type="PROSITE" id="PS51679">
    <property type="entry name" value="SAM_MT_C5"/>
    <property type="match status" value="1"/>
</dbReference>
<feature type="domain" description="Chromo" evidence="12">
    <location>
        <begin position="843"/>
        <end position="896"/>
    </location>
</feature>
<dbReference type="Proteomes" id="UP001154282">
    <property type="component" value="Unassembled WGS sequence"/>
</dbReference>
<evidence type="ECO:0000256" key="11">
    <source>
        <dbReference type="SAM" id="MobiDB-lite"/>
    </source>
</evidence>
<evidence type="ECO:0000259" key="12">
    <source>
        <dbReference type="PROSITE" id="PS50013"/>
    </source>
</evidence>
<dbReference type="InterPro" id="IPR023780">
    <property type="entry name" value="Chromo_domain"/>
</dbReference>
<evidence type="ECO:0000256" key="1">
    <source>
        <dbReference type="ARBA" id="ARBA00004123"/>
    </source>
</evidence>
<dbReference type="NCBIfam" id="TIGR00675">
    <property type="entry name" value="dcm"/>
    <property type="match status" value="1"/>
</dbReference>
<evidence type="ECO:0000256" key="2">
    <source>
        <dbReference type="ARBA" id="ARBA00022603"/>
    </source>
</evidence>
<feature type="compositionally biased region" description="Polar residues" evidence="11">
    <location>
        <begin position="316"/>
        <end position="326"/>
    </location>
</feature>
<dbReference type="Gene3D" id="3.90.120.10">
    <property type="entry name" value="DNA Methylase, subunit A, domain 2"/>
    <property type="match status" value="1"/>
</dbReference>
<dbReference type="Pfam" id="PF00145">
    <property type="entry name" value="DNA_methylase"/>
    <property type="match status" value="1"/>
</dbReference>
<evidence type="ECO:0000313" key="15">
    <source>
        <dbReference type="Proteomes" id="UP001154282"/>
    </source>
</evidence>
<keyword evidence="15" id="KW-1185">Reference proteome</keyword>
<dbReference type="Gene3D" id="3.40.50.150">
    <property type="entry name" value="Vaccinia Virus protein VP39"/>
    <property type="match status" value="1"/>
</dbReference>
<comment type="subcellular location">
    <subcellularLocation>
        <location evidence="1">Nucleus</location>
    </subcellularLocation>
</comment>
<dbReference type="SUPFAM" id="SSF54160">
    <property type="entry name" value="Chromo domain-like"/>
    <property type="match status" value="1"/>
</dbReference>
<evidence type="ECO:0000259" key="13">
    <source>
        <dbReference type="PROSITE" id="PS51038"/>
    </source>
</evidence>
<feature type="region of interest" description="Disordered" evidence="11">
    <location>
        <begin position="130"/>
        <end position="219"/>
    </location>
</feature>
<organism evidence="14 15">
    <name type="scientific">Linum tenue</name>
    <dbReference type="NCBI Taxonomy" id="586396"/>
    <lineage>
        <taxon>Eukaryota</taxon>
        <taxon>Viridiplantae</taxon>
        <taxon>Streptophyta</taxon>
        <taxon>Embryophyta</taxon>
        <taxon>Tracheophyta</taxon>
        <taxon>Spermatophyta</taxon>
        <taxon>Magnoliopsida</taxon>
        <taxon>eudicotyledons</taxon>
        <taxon>Gunneridae</taxon>
        <taxon>Pentapetalae</taxon>
        <taxon>rosids</taxon>
        <taxon>fabids</taxon>
        <taxon>Malpighiales</taxon>
        <taxon>Linaceae</taxon>
        <taxon>Linum</taxon>
    </lineage>
</organism>
<dbReference type="InterPro" id="IPR050390">
    <property type="entry name" value="C5-Methyltransferase"/>
</dbReference>
<evidence type="ECO:0000256" key="4">
    <source>
        <dbReference type="ARBA" id="ARBA00022691"/>
    </source>
</evidence>
<dbReference type="InterPro" id="IPR018117">
    <property type="entry name" value="C5_DNA_meth_AS"/>
</dbReference>
<dbReference type="Pfam" id="PF00385">
    <property type="entry name" value="Chromo"/>
    <property type="match status" value="1"/>
</dbReference>
<feature type="region of interest" description="Disordered" evidence="11">
    <location>
        <begin position="239"/>
        <end position="261"/>
    </location>
</feature>
<feature type="domain" description="BAH" evidence="13">
    <location>
        <begin position="564"/>
        <end position="684"/>
    </location>
</feature>
<evidence type="ECO:0000256" key="10">
    <source>
        <dbReference type="RuleBase" id="RU000417"/>
    </source>
</evidence>
<keyword evidence="6" id="KW-0539">Nucleus</keyword>
<evidence type="ECO:0000256" key="5">
    <source>
        <dbReference type="ARBA" id="ARBA00023125"/>
    </source>
</evidence>
<dbReference type="InterPro" id="IPR016197">
    <property type="entry name" value="Chromo-like_dom_sf"/>
</dbReference>
<dbReference type="EMBL" id="CAMGYJ010000005">
    <property type="protein sequence ID" value="CAI0419398.1"/>
    <property type="molecule type" value="Genomic_DNA"/>
</dbReference>
<dbReference type="GO" id="GO:0003682">
    <property type="term" value="F:chromatin binding"/>
    <property type="evidence" value="ECO:0007669"/>
    <property type="project" value="InterPro"/>
</dbReference>
<dbReference type="InterPro" id="IPR043151">
    <property type="entry name" value="BAH_sf"/>
</dbReference>
<evidence type="ECO:0000256" key="7">
    <source>
        <dbReference type="ARBA" id="ARBA00047422"/>
    </source>
</evidence>
<dbReference type="InterPro" id="IPR000953">
    <property type="entry name" value="Chromo/chromo_shadow_dom"/>
</dbReference>
<dbReference type="Gene3D" id="2.30.30.490">
    <property type="match status" value="1"/>
</dbReference>
<dbReference type="PROSITE" id="PS00094">
    <property type="entry name" value="C5_MTASE_1"/>
    <property type="match status" value="1"/>
</dbReference>
<evidence type="ECO:0000256" key="3">
    <source>
        <dbReference type="ARBA" id="ARBA00022679"/>
    </source>
</evidence>
<dbReference type="PROSITE" id="PS50013">
    <property type="entry name" value="CHROMO_2"/>
    <property type="match status" value="1"/>
</dbReference>
<keyword evidence="2 8" id="KW-0489">Methyltransferase</keyword>
<keyword evidence="3 8" id="KW-0808">Transferase</keyword>
<dbReference type="SMART" id="SM00439">
    <property type="entry name" value="BAH"/>
    <property type="match status" value="1"/>
</dbReference>